<accession>A0A4R4AAU7</accession>
<gene>
    <name evidence="2" type="ORF">EDC29_10588</name>
</gene>
<evidence type="ECO:0000313" key="2">
    <source>
        <dbReference type="EMBL" id="TCW35914.1"/>
    </source>
</evidence>
<dbReference type="EMBL" id="SMDC01000005">
    <property type="protein sequence ID" value="TCW35914.1"/>
    <property type="molecule type" value="Genomic_DNA"/>
</dbReference>
<dbReference type="Gene3D" id="3.40.190.10">
    <property type="entry name" value="Periplasmic binding protein-like II"/>
    <property type="match status" value="1"/>
</dbReference>
<keyword evidence="1" id="KW-0732">Signal</keyword>
<proteinExistence type="predicted"/>
<feature type="signal peptide" evidence="1">
    <location>
        <begin position="1"/>
        <end position="33"/>
    </location>
</feature>
<evidence type="ECO:0000256" key="1">
    <source>
        <dbReference type="SAM" id="SignalP"/>
    </source>
</evidence>
<protein>
    <submittedName>
        <fullName evidence="2">Uncharacterized protein</fullName>
    </submittedName>
</protein>
<comment type="caution">
    <text evidence="2">The sequence shown here is derived from an EMBL/GenBank/DDBJ whole genome shotgun (WGS) entry which is preliminary data.</text>
</comment>
<feature type="chain" id="PRO_5020328564" evidence="1">
    <location>
        <begin position="34"/>
        <end position="150"/>
    </location>
</feature>
<dbReference type="SUPFAM" id="SSF53850">
    <property type="entry name" value="Periplasmic binding protein-like II"/>
    <property type="match status" value="1"/>
</dbReference>
<dbReference type="RefSeq" id="WP_223805969.1">
    <property type="nucleotide sequence ID" value="NZ_NRRH01000012.1"/>
</dbReference>
<dbReference type="Proteomes" id="UP000295247">
    <property type="component" value="Unassembled WGS sequence"/>
</dbReference>
<evidence type="ECO:0000313" key="3">
    <source>
        <dbReference type="Proteomes" id="UP000295247"/>
    </source>
</evidence>
<dbReference type="AlphaFoldDB" id="A0A4R4AAU7"/>
<sequence>MTPLASRRAPRLRPSAKSLICSLLLIWMASVDAQVLIAHAAVEVDHLTQNEARRYLMMRVPRWPDGHAVRVFVLPDEHVLHRRFVTGVLGLYPYQLRRVWDRLLFSGTGQVPITVTSPHELVRSVASTPGALGYADAPPPGFEVRIIEVR</sequence>
<organism evidence="2 3">
    <name type="scientific">Marichromatium gracile</name>
    <name type="common">Chromatium gracile</name>
    <dbReference type="NCBI Taxonomy" id="1048"/>
    <lineage>
        <taxon>Bacteria</taxon>
        <taxon>Pseudomonadati</taxon>
        <taxon>Pseudomonadota</taxon>
        <taxon>Gammaproteobacteria</taxon>
        <taxon>Chromatiales</taxon>
        <taxon>Chromatiaceae</taxon>
        <taxon>Marichromatium</taxon>
    </lineage>
</organism>
<reference evidence="2 3" key="1">
    <citation type="submission" date="2019-03" db="EMBL/GenBank/DDBJ databases">
        <title>Genomic Encyclopedia of Type Strains, Phase IV (KMG-IV): sequencing the most valuable type-strain genomes for metagenomic binning, comparative biology and taxonomic classification.</title>
        <authorList>
            <person name="Goeker M."/>
        </authorList>
    </citation>
    <scope>NUCLEOTIDE SEQUENCE [LARGE SCALE GENOMIC DNA]</scope>
    <source>
        <strain evidence="2 3">DSM 203</strain>
    </source>
</reference>
<name>A0A4R4AAU7_MARGR</name>